<evidence type="ECO:0000256" key="1">
    <source>
        <dbReference type="SAM" id="SignalP"/>
    </source>
</evidence>
<reference evidence="2" key="2">
    <citation type="submission" date="2023-06" db="EMBL/GenBank/DDBJ databases">
        <authorList>
            <consortium name="Lawrence Berkeley National Laboratory"/>
            <person name="Haridas S."/>
            <person name="Hensen N."/>
            <person name="Bonometti L."/>
            <person name="Westerberg I."/>
            <person name="Brannstrom I.O."/>
            <person name="Guillou S."/>
            <person name="Cros-Aarteil S."/>
            <person name="Calhoun S."/>
            <person name="Kuo A."/>
            <person name="Mondo S."/>
            <person name="Pangilinan J."/>
            <person name="Riley R."/>
            <person name="Labutti K."/>
            <person name="Andreopoulos B."/>
            <person name="Lipzen A."/>
            <person name="Chen C."/>
            <person name="Yanf M."/>
            <person name="Daum C."/>
            <person name="Ng V."/>
            <person name="Clum A."/>
            <person name="Steindorff A."/>
            <person name="Ohm R."/>
            <person name="Martin F."/>
            <person name="Silar P."/>
            <person name="Natvig D."/>
            <person name="Lalanne C."/>
            <person name="Gautier V."/>
            <person name="Ament-Velasquez S.L."/>
            <person name="Kruys A."/>
            <person name="Hutchinson M.I."/>
            <person name="Powell A.J."/>
            <person name="Barry K."/>
            <person name="Miller A.N."/>
            <person name="Grigoriev I.V."/>
            <person name="Debuchy R."/>
            <person name="Gladieux P."/>
            <person name="Thoren M.H."/>
            <person name="Johannesson H."/>
        </authorList>
    </citation>
    <scope>NUCLEOTIDE SEQUENCE</scope>
    <source>
        <strain evidence="2">CBS 958.72</strain>
    </source>
</reference>
<feature type="chain" id="PRO_5042291305" description="Secreted protein" evidence="1">
    <location>
        <begin position="21"/>
        <end position="90"/>
    </location>
</feature>
<accession>A0AAE0N734</accession>
<protein>
    <recommendedName>
        <fullName evidence="4">Secreted protein</fullName>
    </recommendedName>
</protein>
<comment type="caution">
    <text evidence="2">The sequence shown here is derived from an EMBL/GenBank/DDBJ whole genome shotgun (WGS) entry which is preliminary data.</text>
</comment>
<keyword evidence="3" id="KW-1185">Reference proteome</keyword>
<keyword evidence="1" id="KW-0732">Signal</keyword>
<dbReference type="Proteomes" id="UP001287356">
    <property type="component" value="Unassembled WGS sequence"/>
</dbReference>
<evidence type="ECO:0000313" key="3">
    <source>
        <dbReference type="Proteomes" id="UP001287356"/>
    </source>
</evidence>
<evidence type="ECO:0000313" key="2">
    <source>
        <dbReference type="EMBL" id="KAK3373242.1"/>
    </source>
</evidence>
<dbReference type="EMBL" id="JAULSN010000004">
    <property type="protein sequence ID" value="KAK3373242.1"/>
    <property type="molecule type" value="Genomic_DNA"/>
</dbReference>
<dbReference type="AlphaFoldDB" id="A0AAE0N734"/>
<name>A0AAE0N734_9PEZI</name>
<proteinExistence type="predicted"/>
<reference evidence="2" key="1">
    <citation type="journal article" date="2023" name="Mol. Phylogenet. Evol.">
        <title>Genome-scale phylogeny and comparative genomics of the fungal order Sordariales.</title>
        <authorList>
            <person name="Hensen N."/>
            <person name="Bonometti L."/>
            <person name="Westerberg I."/>
            <person name="Brannstrom I.O."/>
            <person name="Guillou S."/>
            <person name="Cros-Aarteil S."/>
            <person name="Calhoun S."/>
            <person name="Haridas S."/>
            <person name="Kuo A."/>
            <person name="Mondo S."/>
            <person name="Pangilinan J."/>
            <person name="Riley R."/>
            <person name="LaButti K."/>
            <person name="Andreopoulos B."/>
            <person name="Lipzen A."/>
            <person name="Chen C."/>
            <person name="Yan M."/>
            <person name="Daum C."/>
            <person name="Ng V."/>
            <person name="Clum A."/>
            <person name="Steindorff A."/>
            <person name="Ohm R.A."/>
            <person name="Martin F."/>
            <person name="Silar P."/>
            <person name="Natvig D.O."/>
            <person name="Lalanne C."/>
            <person name="Gautier V."/>
            <person name="Ament-Velasquez S.L."/>
            <person name="Kruys A."/>
            <person name="Hutchinson M.I."/>
            <person name="Powell A.J."/>
            <person name="Barry K."/>
            <person name="Miller A.N."/>
            <person name="Grigoriev I.V."/>
            <person name="Debuchy R."/>
            <person name="Gladieux P."/>
            <person name="Hiltunen Thoren M."/>
            <person name="Johannesson H."/>
        </authorList>
    </citation>
    <scope>NUCLEOTIDE SEQUENCE</scope>
    <source>
        <strain evidence="2">CBS 958.72</strain>
    </source>
</reference>
<feature type="signal peptide" evidence="1">
    <location>
        <begin position="1"/>
        <end position="20"/>
    </location>
</feature>
<sequence>MWTRYQLLSHLLMTSMTVTSRDVEVVTHQAPRQVTTPYKAGEKSKIFKKALPETQDFNHPGETKQRRLATLFLFSLSRNAVVIRVVMLIN</sequence>
<organism evidence="2 3">
    <name type="scientific">Lasiosphaeria ovina</name>
    <dbReference type="NCBI Taxonomy" id="92902"/>
    <lineage>
        <taxon>Eukaryota</taxon>
        <taxon>Fungi</taxon>
        <taxon>Dikarya</taxon>
        <taxon>Ascomycota</taxon>
        <taxon>Pezizomycotina</taxon>
        <taxon>Sordariomycetes</taxon>
        <taxon>Sordariomycetidae</taxon>
        <taxon>Sordariales</taxon>
        <taxon>Lasiosphaeriaceae</taxon>
        <taxon>Lasiosphaeria</taxon>
    </lineage>
</organism>
<evidence type="ECO:0008006" key="4">
    <source>
        <dbReference type="Google" id="ProtNLM"/>
    </source>
</evidence>
<gene>
    <name evidence="2" type="ORF">B0T24DRAFT_253452</name>
</gene>